<dbReference type="CDD" id="cd01721">
    <property type="entry name" value="Sm_D3"/>
    <property type="match status" value="1"/>
</dbReference>
<keyword evidence="8 9" id="KW-0687">Ribonucleoprotein</keyword>
<accession>Q5CSL0</accession>
<dbReference type="AlphaFoldDB" id="Q5CSL0"/>
<dbReference type="Gene3D" id="2.30.30.100">
    <property type="match status" value="1"/>
</dbReference>
<gene>
    <name evidence="11" type="ORF">cgd1_2250</name>
</gene>
<reference evidence="11 12" key="1">
    <citation type="journal article" date="2004" name="Science">
        <title>Complete genome sequence of the apicomplexan, Cryptosporidium parvum.</title>
        <authorList>
            <person name="Abrahamsen M.S."/>
            <person name="Templeton T.J."/>
            <person name="Enomoto S."/>
            <person name="Abrahante J.E."/>
            <person name="Zhu G."/>
            <person name="Lancto C.A."/>
            <person name="Deng M."/>
            <person name="Liu C."/>
            <person name="Widmer G."/>
            <person name="Tzipori S."/>
            <person name="Buck G.A."/>
            <person name="Xu P."/>
            <person name="Bankier A.T."/>
            <person name="Dear P.H."/>
            <person name="Konfortov B.A."/>
            <person name="Spriggs H.F."/>
            <person name="Iyer L."/>
            <person name="Anantharaman V."/>
            <person name="Aravind L."/>
            <person name="Kapur V."/>
        </authorList>
    </citation>
    <scope>NUCLEOTIDE SEQUENCE [LARGE SCALE GENOMIC DNA]</scope>
    <source>
        <strain evidence="12">Iowa II</strain>
    </source>
</reference>
<dbReference type="InterPro" id="IPR034099">
    <property type="entry name" value="SmD3"/>
</dbReference>
<dbReference type="FunFam" id="2.30.30.100:FF:000002">
    <property type="entry name" value="Small nuclear ribonucleoprotein Sm D3"/>
    <property type="match status" value="1"/>
</dbReference>
<keyword evidence="6 9" id="KW-0508">mRNA splicing</keyword>
<evidence type="ECO:0000256" key="6">
    <source>
        <dbReference type="ARBA" id="ARBA00023187"/>
    </source>
</evidence>
<dbReference type="Pfam" id="PF01423">
    <property type="entry name" value="LSM"/>
    <property type="match status" value="1"/>
</dbReference>
<dbReference type="KEGG" id="cpv:cgd1_2250"/>
<sequence length="143" mass="15967">SPLQLCIYYKKNFLAQFTFHINMTIGIPLKLLYEGLGHIVTIELKSGDLYRGTLTHVEDNMNCMLEHVNATMRDGKPVSLEQCYLRGSQIRFCILPDMLKNAPMFKLAANAKNRASVLGAAGNKKAFAARFISRGTSRGRSGR</sequence>
<dbReference type="GO" id="GO:0005681">
    <property type="term" value="C:spliceosomal complex"/>
    <property type="evidence" value="ECO:0007669"/>
    <property type="project" value="InterPro"/>
</dbReference>
<evidence type="ECO:0000313" key="11">
    <source>
        <dbReference type="EMBL" id="EAK88565.1"/>
    </source>
</evidence>
<proteinExistence type="inferred from homology"/>
<dbReference type="OMA" id="HTITCET"/>
<evidence type="ECO:0000256" key="8">
    <source>
        <dbReference type="ARBA" id="ARBA00023274"/>
    </source>
</evidence>
<comment type="subcellular location">
    <subcellularLocation>
        <location evidence="2">Cytoplasm</location>
        <location evidence="2">Cytosol</location>
    </subcellularLocation>
    <subcellularLocation>
        <location evidence="1 9">Nucleus</location>
    </subcellularLocation>
</comment>
<dbReference type="InParanoid" id="Q5CSL0"/>
<protein>
    <recommendedName>
        <fullName evidence="9">Small nuclear ribonucleoprotein Sm D3</fullName>
        <shortName evidence="9">Sm-D3</shortName>
    </recommendedName>
    <alternativeName>
        <fullName evidence="9">snRNP core protein D3</fullName>
    </alternativeName>
</protein>
<comment type="caution">
    <text evidence="11">The sequence shown here is derived from an EMBL/GenBank/DDBJ whole genome shotgun (WGS) entry which is preliminary data.</text>
</comment>
<evidence type="ECO:0000256" key="4">
    <source>
        <dbReference type="ARBA" id="ARBA00022490"/>
    </source>
</evidence>
<dbReference type="SMART" id="SM00651">
    <property type="entry name" value="Sm"/>
    <property type="match status" value="1"/>
</dbReference>
<evidence type="ECO:0000259" key="10">
    <source>
        <dbReference type="PROSITE" id="PS52002"/>
    </source>
</evidence>
<dbReference type="FunCoup" id="Q5CSL0">
    <property type="interactions" value="515"/>
</dbReference>
<dbReference type="RefSeq" id="XP_628057.1">
    <property type="nucleotide sequence ID" value="XM_628057.1"/>
</dbReference>
<organism evidence="11 12">
    <name type="scientific">Cryptosporidium parvum (strain Iowa II)</name>
    <dbReference type="NCBI Taxonomy" id="353152"/>
    <lineage>
        <taxon>Eukaryota</taxon>
        <taxon>Sar</taxon>
        <taxon>Alveolata</taxon>
        <taxon>Apicomplexa</taxon>
        <taxon>Conoidasida</taxon>
        <taxon>Coccidia</taxon>
        <taxon>Eucoccidiorida</taxon>
        <taxon>Eimeriorina</taxon>
        <taxon>Cryptosporidiidae</taxon>
        <taxon>Cryptosporidium</taxon>
    </lineage>
</organism>
<dbReference type="GeneID" id="3371353"/>
<dbReference type="PROSITE" id="PS52002">
    <property type="entry name" value="SM"/>
    <property type="match status" value="1"/>
</dbReference>
<evidence type="ECO:0000256" key="5">
    <source>
        <dbReference type="ARBA" id="ARBA00022664"/>
    </source>
</evidence>
<dbReference type="PANTHER" id="PTHR23338">
    <property type="entry name" value="SMALL NUCLEAR RIBONUCLEOPROTEIN SM"/>
    <property type="match status" value="1"/>
</dbReference>
<feature type="domain" description="Sm" evidence="10">
    <location>
        <begin position="27"/>
        <end position="99"/>
    </location>
</feature>
<dbReference type="GO" id="GO:0005829">
    <property type="term" value="C:cytosol"/>
    <property type="evidence" value="ECO:0007669"/>
    <property type="project" value="UniProtKB-SubCell"/>
</dbReference>
<dbReference type="SUPFAM" id="SSF50182">
    <property type="entry name" value="Sm-like ribonucleoproteins"/>
    <property type="match status" value="1"/>
</dbReference>
<dbReference type="GO" id="GO:0003723">
    <property type="term" value="F:RNA binding"/>
    <property type="evidence" value="ECO:0007669"/>
    <property type="project" value="InterPro"/>
</dbReference>
<dbReference type="InterPro" id="IPR027141">
    <property type="entry name" value="LSm4/Sm_D1/D3"/>
</dbReference>
<comment type="similarity">
    <text evidence="3 9">Belongs to the snRNP core protein family.</text>
</comment>
<evidence type="ECO:0000256" key="9">
    <source>
        <dbReference type="RuleBase" id="RU365050"/>
    </source>
</evidence>
<dbReference type="OrthoDB" id="6425924at2759"/>
<evidence type="ECO:0000256" key="7">
    <source>
        <dbReference type="ARBA" id="ARBA00023242"/>
    </source>
</evidence>
<keyword evidence="4" id="KW-0963">Cytoplasm</keyword>
<name>Q5CSL0_CRYPI</name>
<keyword evidence="7 9" id="KW-0539">Nucleus</keyword>
<keyword evidence="5 9" id="KW-0507">mRNA processing</keyword>
<dbReference type="InterPro" id="IPR047575">
    <property type="entry name" value="Sm"/>
</dbReference>
<dbReference type="EMBL" id="AAEE01000006">
    <property type="protein sequence ID" value="EAK88565.1"/>
    <property type="molecule type" value="Genomic_DNA"/>
</dbReference>
<evidence type="ECO:0000256" key="1">
    <source>
        <dbReference type="ARBA" id="ARBA00004123"/>
    </source>
</evidence>
<evidence type="ECO:0000313" key="12">
    <source>
        <dbReference type="Proteomes" id="UP000006726"/>
    </source>
</evidence>
<keyword evidence="12" id="KW-1185">Reference proteome</keyword>
<feature type="non-terminal residue" evidence="11">
    <location>
        <position position="1"/>
    </location>
</feature>
<dbReference type="Proteomes" id="UP000006726">
    <property type="component" value="Chromosome 1"/>
</dbReference>
<evidence type="ECO:0000256" key="3">
    <source>
        <dbReference type="ARBA" id="ARBA00008146"/>
    </source>
</evidence>
<dbReference type="STRING" id="353152.Q5CSL0"/>
<evidence type="ECO:0000256" key="2">
    <source>
        <dbReference type="ARBA" id="ARBA00004514"/>
    </source>
</evidence>
<dbReference type="InterPro" id="IPR001163">
    <property type="entry name" value="Sm_dom_euk/arc"/>
</dbReference>
<dbReference type="GO" id="GO:0000387">
    <property type="term" value="P:spliceosomal snRNP assembly"/>
    <property type="evidence" value="ECO:0007669"/>
    <property type="project" value="UniProtKB-UniRule"/>
</dbReference>
<dbReference type="InterPro" id="IPR010920">
    <property type="entry name" value="LSM_dom_sf"/>
</dbReference>